<dbReference type="NCBIfam" id="NF008900">
    <property type="entry name" value="PRK12267.1"/>
    <property type="match status" value="1"/>
</dbReference>
<evidence type="ECO:0000256" key="8">
    <source>
        <dbReference type="RuleBase" id="RU363039"/>
    </source>
</evidence>
<evidence type="ECO:0000256" key="3">
    <source>
        <dbReference type="ARBA" id="ARBA00022741"/>
    </source>
</evidence>
<dbReference type="PRINTS" id="PR01041">
    <property type="entry name" value="TRNASYNTHMET"/>
</dbReference>
<dbReference type="InterPro" id="IPR033911">
    <property type="entry name" value="MetRS_core"/>
</dbReference>
<dbReference type="Pfam" id="PF09334">
    <property type="entry name" value="tRNA-synt_1g"/>
    <property type="match status" value="1"/>
</dbReference>
<dbReference type="RefSeq" id="WP_135978319.1">
    <property type="nucleotide sequence ID" value="NZ_BQKC01000001.1"/>
</dbReference>
<feature type="domain" description="Methionyl-tRNA synthetase anticodon-binding" evidence="10">
    <location>
        <begin position="400"/>
        <end position="532"/>
    </location>
</feature>
<comment type="catalytic activity">
    <reaction evidence="7">
        <text>tRNA(Met) + L-methionine + ATP = L-methionyl-tRNA(Met) + AMP + diphosphate</text>
        <dbReference type="Rhea" id="RHEA:13481"/>
        <dbReference type="Rhea" id="RHEA-COMP:9667"/>
        <dbReference type="Rhea" id="RHEA-COMP:9698"/>
        <dbReference type="ChEBI" id="CHEBI:30616"/>
        <dbReference type="ChEBI" id="CHEBI:33019"/>
        <dbReference type="ChEBI" id="CHEBI:57844"/>
        <dbReference type="ChEBI" id="CHEBI:78442"/>
        <dbReference type="ChEBI" id="CHEBI:78530"/>
        <dbReference type="ChEBI" id="CHEBI:456215"/>
        <dbReference type="EC" id="6.1.1.10"/>
    </reaction>
</comment>
<keyword evidence="7" id="KW-0963">Cytoplasm</keyword>
<dbReference type="GO" id="GO:0006431">
    <property type="term" value="P:methionyl-tRNA aminoacylation"/>
    <property type="evidence" value="ECO:0007669"/>
    <property type="project" value="UniProtKB-UniRule"/>
</dbReference>
<dbReference type="NCBIfam" id="TIGR00398">
    <property type="entry name" value="metG"/>
    <property type="match status" value="1"/>
</dbReference>
<dbReference type="InterPro" id="IPR009080">
    <property type="entry name" value="tRNAsynth_Ia_anticodon-bd"/>
</dbReference>
<dbReference type="EMBL" id="BQKC01000001">
    <property type="protein sequence ID" value="GJM55835.1"/>
    <property type="molecule type" value="Genomic_DNA"/>
</dbReference>
<evidence type="ECO:0000256" key="5">
    <source>
        <dbReference type="ARBA" id="ARBA00022917"/>
    </source>
</evidence>
<dbReference type="Proteomes" id="UP001055025">
    <property type="component" value="Unassembled WGS sequence"/>
</dbReference>
<dbReference type="CDD" id="cd07957">
    <property type="entry name" value="Anticodon_Ia_Met"/>
    <property type="match status" value="1"/>
</dbReference>
<dbReference type="PANTHER" id="PTHR43326:SF1">
    <property type="entry name" value="METHIONINE--TRNA LIGASE, MITOCHONDRIAL"/>
    <property type="match status" value="1"/>
</dbReference>
<proteinExistence type="inferred from homology"/>
<dbReference type="Gene3D" id="3.40.50.620">
    <property type="entry name" value="HUPs"/>
    <property type="match status" value="1"/>
</dbReference>
<dbReference type="InterPro" id="IPR041872">
    <property type="entry name" value="Anticodon_Met"/>
</dbReference>
<feature type="binding site" evidence="7">
    <location>
        <position position="160"/>
    </location>
    <ligand>
        <name>Zn(2+)</name>
        <dbReference type="ChEBI" id="CHEBI:29105"/>
    </ligand>
</feature>
<dbReference type="Gene3D" id="1.10.730.10">
    <property type="entry name" value="Isoleucyl-tRNA Synthetase, Domain 1"/>
    <property type="match status" value="1"/>
</dbReference>
<dbReference type="HAMAP" id="MF_01228">
    <property type="entry name" value="Met_tRNA_synth_type2"/>
    <property type="match status" value="1"/>
</dbReference>
<organism evidence="11 12">
    <name type="scientific">Granulimonas faecalis</name>
    <dbReference type="NCBI Taxonomy" id="2894155"/>
    <lineage>
        <taxon>Bacteria</taxon>
        <taxon>Bacillati</taxon>
        <taxon>Actinomycetota</taxon>
        <taxon>Coriobacteriia</taxon>
        <taxon>Coriobacteriales</taxon>
        <taxon>Kribbibacteriaceae</taxon>
        <taxon>Granulimonas</taxon>
    </lineage>
</organism>
<dbReference type="GO" id="GO:0005737">
    <property type="term" value="C:cytoplasm"/>
    <property type="evidence" value="ECO:0007669"/>
    <property type="project" value="UniProtKB-SubCell"/>
</dbReference>
<gene>
    <name evidence="7 11" type="primary">metG</name>
    <name evidence="11" type="ORF">ATOP_14900</name>
</gene>
<comment type="subunit">
    <text evidence="7">Monomer.</text>
</comment>
<evidence type="ECO:0000256" key="1">
    <source>
        <dbReference type="ARBA" id="ARBA00003314"/>
    </source>
</evidence>
<dbReference type="SUPFAM" id="SSF52374">
    <property type="entry name" value="Nucleotidylyl transferase"/>
    <property type="match status" value="1"/>
</dbReference>
<dbReference type="InterPro" id="IPR023457">
    <property type="entry name" value="Met-tRNA_synth_2"/>
</dbReference>
<dbReference type="PANTHER" id="PTHR43326">
    <property type="entry name" value="METHIONYL-TRNA SYNTHETASE"/>
    <property type="match status" value="1"/>
</dbReference>
<dbReference type="InterPro" id="IPR015413">
    <property type="entry name" value="Methionyl/Leucyl_tRNA_Synth"/>
</dbReference>
<evidence type="ECO:0000256" key="2">
    <source>
        <dbReference type="ARBA" id="ARBA00022598"/>
    </source>
</evidence>
<dbReference type="InterPro" id="IPR014729">
    <property type="entry name" value="Rossmann-like_a/b/a_fold"/>
</dbReference>
<feature type="binding site" evidence="7">
    <location>
        <position position="157"/>
    </location>
    <ligand>
        <name>Zn(2+)</name>
        <dbReference type="ChEBI" id="CHEBI:29105"/>
    </ligand>
</feature>
<dbReference type="EC" id="6.1.1.10" evidence="7"/>
<keyword evidence="5 7" id="KW-0648">Protein biosynthesis</keyword>
<dbReference type="Pfam" id="PF19303">
    <property type="entry name" value="Anticodon_3"/>
    <property type="match status" value="1"/>
</dbReference>
<evidence type="ECO:0000256" key="6">
    <source>
        <dbReference type="ARBA" id="ARBA00023146"/>
    </source>
</evidence>
<protein>
    <recommendedName>
        <fullName evidence="7">Methionine--tRNA ligase</fullName>
        <ecNumber evidence="7">6.1.1.10</ecNumber>
    </recommendedName>
    <alternativeName>
        <fullName evidence="7">Methionyl-tRNA synthetase</fullName>
        <shortName evidence="7">MetRS</shortName>
    </alternativeName>
</protein>
<evidence type="ECO:0000313" key="11">
    <source>
        <dbReference type="EMBL" id="GJM55835.1"/>
    </source>
</evidence>
<comment type="caution">
    <text evidence="7">Lacks conserved residue(s) required for the propagation of feature annotation.</text>
</comment>
<keyword evidence="4 7" id="KW-0067">ATP-binding</keyword>
<evidence type="ECO:0000259" key="9">
    <source>
        <dbReference type="Pfam" id="PF09334"/>
    </source>
</evidence>
<evidence type="ECO:0000256" key="7">
    <source>
        <dbReference type="HAMAP-Rule" id="MF_01228"/>
    </source>
</evidence>
<sequence length="547" mass="60658">MDTVQPSYYITTPIYYVNAAPHLGTSYTSVLADVQARLRRATGHNVMFLTGTDEHGEKVAEAAAEHGMTPQEWCDSLVPAFKELLQLLDVTNDDFIRTTEPRHAEAVRRLMSTIKDNGYIYKGSYDGWYCVPEETYFTDTQVRHADEGRGTEGEHLCPDCGRPLQRVQEESWFFKLSAFRDRLLELYRDNPHFVEPEIRRNEVVSFVEGGLKDLSISRTSFDWGIELPFDDGHVTYVWFDALINYLTAVGYGADEGEFAYRWPAQAHLVGKDIIRFHCVIWPAMLMAAGLPVPEEVFAHGFLTVKNEETGATEKMSKSRGNVVSPATVVDLLGVDGYRYYFMTDVKPGTDGGISWGRMEQVYNTDLANSWGNLVSRTLNMSAKYFDGRTPAMSEGWDTVESPLSQVASGLVDRYLEAMYRFAYDEGAAAVMELVHAANHYIEDMEPWSLAKDPARADELAFVIGSLVEAIRVSAHLLAPLMPTTSAEVLRRLSAGDEVGTCDLKAACAWGGFAQGAPVTKGDALFPRLVAEGAAQKGDKAKAAKGGK</sequence>
<keyword evidence="3 7" id="KW-0547">Nucleotide-binding</keyword>
<comment type="function">
    <text evidence="1 7">Is required not only for elongation of protein synthesis but also for the initiation of all mRNA translation through initiator tRNA(fMet) aminoacylation.</text>
</comment>
<dbReference type="Gene3D" id="2.170.220.10">
    <property type="match status" value="1"/>
</dbReference>
<feature type="binding site" evidence="7">
    <location>
        <position position="130"/>
    </location>
    <ligand>
        <name>Zn(2+)</name>
        <dbReference type="ChEBI" id="CHEBI:29105"/>
    </ligand>
</feature>
<feature type="short sequence motif" description="'KMSKS' region" evidence="7">
    <location>
        <begin position="314"/>
        <end position="318"/>
    </location>
</feature>
<dbReference type="GO" id="GO:0004825">
    <property type="term" value="F:methionine-tRNA ligase activity"/>
    <property type="evidence" value="ECO:0007669"/>
    <property type="project" value="UniProtKB-UniRule"/>
</dbReference>
<comment type="caution">
    <text evidence="11">The sequence shown here is derived from an EMBL/GenBank/DDBJ whole genome shotgun (WGS) entry which is preliminary data.</text>
</comment>
<keyword evidence="2 7" id="KW-0436">Ligase</keyword>
<comment type="similarity">
    <text evidence="8">Belongs to the class-I aminoacyl-tRNA synthetase family.</text>
</comment>
<feature type="domain" description="Methionyl/Leucyl tRNA synthetase" evidence="9">
    <location>
        <begin position="8"/>
        <end position="378"/>
    </location>
</feature>
<name>A0AAV5B2P8_9ACTN</name>
<dbReference type="InterPro" id="IPR014758">
    <property type="entry name" value="Met-tRNA_synth"/>
</dbReference>
<keyword evidence="12" id="KW-1185">Reference proteome</keyword>
<dbReference type="CDD" id="cd00814">
    <property type="entry name" value="MetRS_core"/>
    <property type="match status" value="1"/>
</dbReference>
<dbReference type="GO" id="GO:0005524">
    <property type="term" value="F:ATP binding"/>
    <property type="evidence" value="ECO:0007669"/>
    <property type="project" value="UniProtKB-UniRule"/>
</dbReference>
<dbReference type="FunFam" id="2.170.220.10:FF:000002">
    <property type="entry name" value="Methionine--tRNA ligase"/>
    <property type="match status" value="1"/>
</dbReference>
<accession>A0AAV5B2P8</accession>
<evidence type="ECO:0000256" key="4">
    <source>
        <dbReference type="ARBA" id="ARBA00022840"/>
    </source>
</evidence>
<evidence type="ECO:0000259" key="10">
    <source>
        <dbReference type="Pfam" id="PF19303"/>
    </source>
</evidence>
<comment type="subcellular location">
    <subcellularLocation>
        <location evidence="7">Cytoplasm</location>
    </subcellularLocation>
</comment>
<dbReference type="SUPFAM" id="SSF47323">
    <property type="entry name" value="Anticodon-binding domain of a subclass of class I aminoacyl-tRNA synthetases"/>
    <property type="match status" value="1"/>
</dbReference>
<dbReference type="AlphaFoldDB" id="A0AAV5B2P8"/>
<evidence type="ECO:0000313" key="12">
    <source>
        <dbReference type="Proteomes" id="UP001055025"/>
    </source>
</evidence>
<reference evidence="11" key="1">
    <citation type="journal article" date="2022" name="Int. J. Syst. Evol. Microbiol.">
        <title>Granulimonas faecalis gen. nov., sp. nov., and Leptogranulimonas caecicola gen. nov., sp. nov., novel lactate-producing Atopobiaceae bacteria isolated from mouse intestines, and an emended description of the family Atopobiaceae.</title>
        <authorList>
            <person name="Morinaga K."/>
            <person name="Kusada H."/>
            <person name="Sakamoto S."/>
            <person name="Murakami T."/>
            <person name="Toyoda A."/>
            <person name="Mori H."/>
            <person name="Meng X.Y."/>
            <person name="Takashino M."/>
            <person name="Murotomi K."/>
            <person name="Tamaki H."/>
        </authorList>
    </citation>
    <scope>NUCLEOTIDE SEQUENCE</scope>
    <source>
        <strain evidence="11">OPF53</strain>
    </source>
</reference>
<keyword evidence="6 7" id="KW-0030">Aminoacyl-tRNA synthetase</keyword>